<dbReference type="RefSeq" id="WP_253771682.1">
    <property type="nucleotide sequence ID" value="NZ_JAMTCK010000006.1"/>
</dbReference>
<dbReference type="InterPro" id="IPR022536">
    <property type="entry name" value="EspC"/>
</dbReference>
<comment type="caution">
    <text evidence="1">The sequence shown here is derived from an EMBL/GenBank/DDBJ whole genome shotgun (WGS) entry which is preliminary data.</text>
</comment>
<keyword evidence="2" id="KW-1185">Reference proteome</keyword>
<organism evidence="1 2">
    <name type="scientific">Goodfellowiella coeruleoviolacea</name>
    <dbReference type="NCBI Taxonomy" id="334858"/>
    <lineage>
        <taxon>Bacteria</taxon>
        <taxon>Bacillati</taxon>
        <taxon>Actinomycetota</taxon>
        <taxon>Actinomycetes</taxon>
        <taxon>Pseudonocardiales</taxon>
        <taxon>Pseudonocardiaceae</taxon>
        <taxon>Goodfellowiella</taxon>
    </lineage>
</organism>
<dbReference type="Pfam" id="PF10824">
    <property type="entry name" value="T7SS_ESX_EspC"/>
    <property type="match status" value="1"/>
</dbReference>
<protein>
    <submittedName>
        <fullName evidence="1">Excreted virulence factor EspC, type VII ESX diderm</fullName>
    </submittedName>
</protein>
<proteinExistence type="predicted"/>
<sequence>MASFEVEPASLREGSKQFASASDTIGTAAGTVDSVRLADGALGEVAAAAEFTRALSGFTSLHARDLKAGAGWVADTGTGLAENAEAYERQDGDSADKLDAIWGTG</sequence>
<dbReference type="GO" id="GO:0009306">
    <property type="term" value="P:protein secretion"/>
    <property type="evidence" value="ECO:0007669"/>
    <property type="project" value="InterPro"/>
</dbReference>
<dbReference type="Proteomes" id="UP001206128">
    <property type="component" value="Unassembled WGS sequence"/>
</dbReference>
<dbReference type="EMBL" id="JAMTCK010000006">
    <property type="protein sequence ID" value="MCP2166131.1"/>
    <property type="molecule type" value="Genomic_DNA"/>
</dbReference>
<name>A0AAE3KF89_9PSEU</name>
<evidence type="ECO:0000313" key="2">
    <source>
        <dbReference type="Proteomes" id="UP001206128"/>
    </source>
</evidence>
<gene>
    <name evidence="1" type="ORF">LX83_002990</name>
</gene>
<accession>A0AAE3KF89</accession>
<evidence type="ECO:0000313" key="1">
    <source>
        <dbReference type="EMBL" id="MCP2166131.1"/>
    </source>
</evidence>
<reference evidence="1" key="1">
    <citation type="submission" date="2022-06" db="EMBL/GenBank/DDBJ databases">
        <title>Genomic Encyclopedia of Archaeal and Bacterial Type Strains, Phase II (KMG-II): from individual species to whole genera.</title>
        <authorList>
            <person name="Goeker M."/>
        </authorList>
    </citation>
    <scope>NUCLEOTIDE SEQUENCE</scope>
    <source>
        <strain evidence="1">DSM 43935</strain>
    </source>
</reference>
<dbReference type="AlphaFoldDB" id="A0AAE3KF89"/>